<organism evidence="2">
    <name type="scientific">marine sediment metagenome</name>
    <dbReference type="NCBI Taxonomy" id="412755"/>
    <lineage>
        <taxon>unclassified sequences</taxon>
        <taxon>metagenomes</taxon>
        <taxon>ecological metagenomes</taxon>
    </lineage>
</organism>
<accession>X0SVP7</accession>
<dbReference type="EMBL" id="BARS01004956">
    <property type="protein sequence ID" value="GAF85049.1"/>
    <property type="molecule type" value="Genomic_DNA"/>
</dbReference>
<sequence length="446" mass="50931">AVRSAEPGRNVHRCLALMKRAFIGIHKQEEPVRKWNPSAEKHLKQLESKKSLSDPDLVIVACLRDVYVRAPTGEPTMEPILDKLIDPTRNSRWRDWAYWQKARVIASKAWTWTGDLGTVVFRLAEKRRIGCLVDRYTSSLTIRGRAAKAFLTKHPDSYMADVMRHELAQWRWRKAAVAVRELVDNRWYTGEGDLEGFPLNKKQLELLTQAQANVYAAGKLFPKVFLEVFVAEDKLDRVFWEGGSTRRIPEYFRTILKVKGKQALSAEIRRWLATIPIPERRKAESRPATRTTTQPFAPDTSRKSVHLNPIRTRNKIIEENMRRLTSLRADAKFMSEDQEKAIGILATYRSTEAAPKLVEIIMVKRRARKSSSLIGGGRRTRLGKPNEYPAVAALVSIGLPSVWAIRDNLDTFSKAQPEVKRVELYAEVILAVFPNNLVRALGAEMK</sequence>
<evidence type="ECO:0000313" key="2">
    <source>
        <dbReference type="EMBL" id="GAF85049.1"/>
    </source>
</evidence>
<evidence type="ECO:0000256" key="1">
    <source>
        <dbReference type="SAM" id="MobiDB-lite"/>
    </source>
</evidence>
<name>X0SVP7_9ZZZZ</name>
<feature type="region of interest" description="Disordered" evidence="1">
    <location>
        <begin position="281"/>
        <end position="303"/>
    </location>
</feature>
<proteinExistence type="predicted"/>
<dbReference type="AlphaFoldDB" id="X0SVP7"/>
<gene>
    <name evidence="2" type="ORF">S01H1_09698</name>
</gene>
<protein>
    <submittedName>
        <fullName evidence="2">Uncharacterized protein</fullName>
    </submittedName>
</protein>
<feature type="non-terminal residue" evidence="2">
    <location>
        <position position="1"/>
    </location>
</feature>
<comment type="caution">
    <text evidence="2">The sequence shown here is derived from an EMBL/GenBank/DDBJ whole genome shotgun (WGS) entry which is preliminary data.</text>
</comment>
<reference evidence="2" key="1">
    <citation type="journal article" date="2014" name="Front. Microbiol.">
        <title>High frequency of phylogenetically diverse reductive dehalogenase-homologous genes in deep subseafloor sedimentary metagenomes.</title>
        <authorList>
            <person name="Kawai M."/>
            <person name="Futagami T."/>
            <person name="Toyoda A."/>
            <person name="Takaki Y."/>
            <person name="Nishi S."/>
            <person name="Hori S."/>
            <person name="Arai W."/>
            <person name="Tsubouchi T."/>
            <person name="Morono Y."/>
            <person name="Uchiyama I."/>
            <person name="Ito T."/>
            <person name="Fujiyama A."/>
            <person name="Inagaki F."/>
            <person name="Takami H."/>
        </authorList>
    </citation>
    <scope>NUCLEOTIDE SEQUENCE</scope>
    <source>
        <strain evidence="2">Expedition CK06-06</strain>
    </source>
</reference>
<feature type="non-terminal residue" evidence="2">
    <location>
        <position position="446"/>
    </location>
</feature>